<dbReference type="KEGG" id="dsf:UWK_01438"/>
<reference evidence="2" key="1">
    <citation type="journal article" date="2013" name="Stand. Genomic Sci.">
        <title>Complete genome sequence of Desulfocapsa sulfexigens, a marine deltaproteobacterium specialized in disproportionating inorganic sulfur compounds.</title>
        <authorList>
            <person name="Finster K.W."/>
            <person name="Kjeldsen K.U."/>
            <person name="Kube M."/>
            <person name="Reinhardt R."/>
            <person name="Mussmann M."/>
            <person name="Amann R."/>
            <person name="Schreiber L."/>
        </authorList>
    </citation>
    <scope>NUCLEOTIDE SEQUENCE [LARGE SCALE GENOMIC DNA]</scope>
    <source>
        <strain evidence="2">DSM 10523 / SB164P1</strain>
    </source>
</reference>
<organism evidence="1 2">
    <name type="scientific">Desulfocapsa sulfexigens (strain DSM 10523 / SB164P1)</name>
    <dbReference type="NCBI Taxonomy" id="1167006"/>
    <lineage>
        <taxon>Bacteria</taxon>
        <taxon>Pseudomonadati</taxon>
        <taxon>Thermodesulfobacteriota</taxon>
        <taxon>Desulfobulbia</taxon>
        <taxon>Desulfobulbales</taxon>
        <taxon>Desulfocapsaceae</taxon>
        <taxon>Desulfocapsa</taxon>
    </lineage>
</organism>
<dbReference type="STRING" id="1167006.UWK_01438"/>
<protein>
    <submittedName>
        <fullName evidence="1">Uncharacterized protein</fullName>
    </submittedName>
</protein>
<evidence type="ECO:0000313" key="2">
    <source>
        <dbReference type="Proteomes" id="UP000011721"/>
    </source>
</evidence>
<dbReference type="EMBL" id="CP003985">
    <property type="protein sequence ID" value="AGF77998.1"/>
    <property type="molecule type" value="Genomic_DNA"/>
</dbReference>
<dbReference type="HOGENOM" id="CLU_782408_0_0_7"/>
<name>M1P3H0_DESSD</name>
<sequence>MVNSTIWNRKKPVNSTFKLSVVFLLILVCWLPGCMLVLQPEPVLPNLEVFEEGDVVVTFEGSIESWLFFLGGRPDNIESIHPFSHTEMVFRSLEGELMLGGVFDGMVNSALLRERIKKFRRIAVFRAKAGPEKRQKAARVLSGWLAKDSQVAKAKFDYSMNYQPGRTDEFFCAGIINEACRIAALELPFKSVALVPNELTRQIEVLLGVKFDKILGIDTIFSSNYYNHILSWENDQIDKDRIEFSKQIALYLMAQYEQGWRLKLSDGVHLFANMDTMPKIGRAQMSLRSFQKAVFKTWNRLSRRGELEKLDTIGKTELLATICDKYREEYFDLADAAAVGNDHQQLHTAVLAIP</sequence>
<proteinExistence type="predicted"/>
<gene>
    <name evidence="1" type="ordered locus">UWK_01438</name>
</gene>
<dbReference type="Proteomes" id="UP000011721">
    <property type="component" value="Chromosome"/>
</dbReference>
<accession>M1P3H0</accession>
<evidence type="ECO:0000313" key="1">
    <source>
        <dbReference type="EMBL" id="AGF77998.1"/>
    </source>
</evidence>
<keyword evidence="2" id="KW-1185">Reference proteome</keyword>
<dbReference type="AlphaFoldDB" id="M1P3H0"/>